<evidence type="ECO:0000256" key="3">
    <source>
        <dbReference type="ARBA" id="ARBA00023163"/>
    </source>
</evidence>
<name>A0A813BQ23_9DINO</name>
<evidence type="ECO:0000256" key="2">
    <source>
        <dbReference type="ARBA" id="ARBA00006956"/>
    </source>
</evidence>
<dbReference type="GO" id="GO:0032044">
    <property type="term" value="C:DSIF complex"/>
    <property type="evidence" value="ECO:0007669"/>
    <property type="project" value="TreeGrafter"/>
</dbReference>
<dbReference type="Gene3D" id="3.30.70.940">
    <property type="entry name" value="NusG, N-terminal domain"/>
    <property type="match status" value="1"/>
</dbReference>
<evidence type="ECO:0000313" key="8">
    <source>
        <dbReference type="EMBL" id="CAE7915252.1"/>
    </source>
</evidence>
<feature type="non-terminal residue" evidence="8">
    <location>
        <position position="1082"/>
    </location>
</feature>
<dbReference type="Gene3D" id="2.30.30.30">
    <property type="match status" value="2"/>
</dbReference>
<feature type="domain" description="KOW" evidence="7">
    <location>
        <begin position="429"/>
        <end position="456"/>
    </location>
</feature>
<dbReference type="Pfam" id="PF23284">
    <property type="entry name" value="KOW2_Spt5"/>
    <property type="match status" value="1"/>
</dbReference>
<dbReference type="SMART" id="SM00739">
    <property type="entry name" value="KOW"/>
    <property type="match status" value="4"/>
</dbReference>
<comment type="subcellular location">
    <subcellularLocation>
        <location evidence="1">Nucleus</location>
    </subcellularLocation>
</comment>
<evidence type="ECO:0000256" key="1">
    <source>
        <dbReference type="ARBA" id="ARBA00004123"/>
    </source>
</evidence>
<dbReference type="EMBL" id="CAJNJA010075619">
    <property type="protein sequence ID" value="CAE7915252.1"/>
    <property type="molecule type" value="Genomic_DNA"/>
</dbReference>
<comment type="caution">
    <text evidence="8">The sequence shown here is derived from an EMBL/GenBank/DDBJ whole genome shotgun (WGS) entry which is preliminary data.</text>
</comment>
<dbReference type="GO" id="GO:0006357">
    <property type="term" value="P:regulation of transcription by RNA polymerase II"/>
    <property type="evidence" value="ECO:0007669"/>
    <property type="project" value="InterPro"/>
</dbReference>
<evidence type="ECO:0000256" key="4">
    <source>
        <dbReference type="ARBA" id="ARBA00023242"/>
    </source>
</evidence>
<sequence>MREALQLAEMEVLWSDWDLNLVKESFRFASKASSTMPVVNLFQASVEVEDFLELEAEEVGQGEEELEGSELDELIDDSGAAKDDGKSRAALRRKLNRDDKELEQLQKEVAARERGPLTGSARLFSSAKLDQLEQKYQELEERAKRGEEIKPEFPSQERVSQTVPVPEPGDPKLWCLKTFASEKDLCLSLMYKSFEAMSHGTPVPVYSIFCSPHLKGFIYLEAHKEADVRAFTKGIRGISQYTGLSLVPTDQMALVFSAAHNHAQKTQMLRAGDWVRMKRGLYMGDLAMIEEIEDENFMVKLKPRIGGSGGKSSKRAPPAWFNRADLEARQEVIVNTEPRRTQKGYRQFYTVNGEAYRDGFLFKSFKRGWFDSGDQVRPSEHEVQDWRNAPAISANVRPELDLPKDEKLEREAMPPPPLPAKVLAPSGPSLREGDKVIVISGDVKNLIGVVINAVSGSTTVLIRAINLKLDQDMSISTVRLCKYLEVGDYVNVIAGEHKGDAGHVERVDLGPNREWGPRTVVQVLTSDFSSFRASVNDLRKGIEKPETTDQIGEFHVGQLVMVAGRSEGRAIITRLEAGSRALVLGQDGVQGYADLAELQPVELPKRHLYKKQVWCEDRIKHRIVPGAMVKAPRTLSGRATPIQAEVLWIHQNTLFLKAVEGLVGEKAYLVAPGDKCEFVWNADDLPSRRPQQIMRLPEMSGSDVQPKQMTYGITMASEMSFLRPQWHKQLGLAQQPTSRTKGTFLNKGTAVRITGGKYKGYRGEIRDLLGEKARISLLAQTKLVEVPLEHVNHDTFTAEKYVRWPGSQPKTPWSEPMPAPARNGASNGDLLPGQIADVSDNLPTEEQAWDPMWLASGESEGQRTPGTPQTPVNIVNLVNRDNGETRDADGDGPSAAGTPSSPGTPQPPSVHSLPSVTSSRKRAARLPKHLLSGQPGLFVCGDFAARVLVGRPNDPAPNQAKLVGRDVICIASRALRELEKEMRIDEFRAETKAVKIGNYGLLELEDMRELHSSFCSLKASMTSNGGKGNLDAMQELFQRCGVPALDAADVDRLRTLLRPAKDSHHKEQAATGADDVSFVVFL</sequence>
<keyword evidence="5" id="KW-0175">Coiled coil</keyword>
<dbReference type="SUPFAM" id="SSF50104">
    <property type="entry name" value="Translation proteins SH3-like domain"/>
    <property type="match status" value="2"/>
</dbReference>
<feature type="domain" description="KOW" evidence="7">
    <location>
        <begin position="483"/>
        <end position="510"/>
    </location>
</feature>
<dbReference type="InterPro" id="IPR005825">
    <property type="entry name" value="Ribosomal_uL24_CS"/>
</dbReference>
<evidence type="ECO:0000256" key="6">
    <source>
        <dbReference type="SAM" id="MobiDB-lite"/>
    </source>
</evidence>
<dbReference type="PANTHER" id="PTHR11125">
    <property type="entry name" value="SUPPRESSOR OF TY 5"/>
    <property type="match status" value="1"/>
</dbReference>
<feature type="domain" description="KOW" evidence="7">
    <location>
        <begin position="744"/>
        <end position="771"/>
    </location>
</feature>
<dbReference type="GO" id="GO:0005840">
    <property type="term" value="C:ribosome"/>
    <property type="evidence" value="ECO:0007669"/>
    <property type="project" value="InterPro"/>
</dbReference>
<dbReference type="InterPro" id="IPR014722">
    <property type="entry name" value="Rib_uL2_dom2"/>
</dbReference>
<gene>
    <name evidence="8" type="ORF">SNEC2469_LOCUS31349</name>
</gene>
<feature type="region of interest" description="Disordered" evidence="6">
    <location>
        <begin position="802"/>
        <end position="837"/>
    </location>
</feature>
<evidence type="ECO:0000259" key="7">
    <source>
        <dbReference type="SMART" id="SM00739"/>
    </source>
</evidence>
<dbReference type="CDD" id="cd06081">
    <property type="entry name" value="KOW_Spt5_1"/>
    <property type="match status" value="1"/>
</dbReference>
<dbReference type="GO" id="GO:0032784">
    <property type="term" value="P:regulation of DNA-templated transcription elongation"/>
    <property type="evidence" value="ECO:0007669"/>
    <property type="project" value="InterPro"/>
</dbReference>
<dbReference type="InterPro" id="IPR008991">
    <property type="entry name" value="Translation_prot_SH3-like_sf"/>
</dbReference>
<comment type="similarity">
    <text evidence="2">Belongs to the SPT5 family.</text>
</comment>
<dbReference type="PANTHER" id="PTHR11125:SF7">
    <property type="entry name" value="TRANSCRIPTION ELONGATION FACTOR SPT5"/>
    <property type="match status" value="1"/>
</dbReference>
<reference evidence="8" key="1">
    <citation type="submission" date="2021-02" db="EMBL/GenBank/DDBJ databases">
        <authorList>
            <person name="Dougan E. K."/>
            <person name="Rhodes N."/>
            <person name="Thang M."/>
            <person name="Chan C."/>
        </authorList>
    </citation>
    <scope>NUCLEOTIDE SEQUENCE</scope>
</reference>
<accession>A0A813BQ23</accession>
<protein>
    <recommendedName>
        <fullName evidence="7">KOW domain-containing protein</fullName>
    </recommendedName>
</protein>
<dbReference type="InterPro" id="IPR041978">
    <property type="entry name" value="KOW_Spt5_5"/>
</dbReference>
<dbReference type="Pfam" id="PF23290">
    <property type="entry name" value="KOW5_SPT5"/>
    <property type="match status" value="1"/>
</dbReference>
<dbReference type="CDD" id="cd09888">
    <property type="entry name" value="NGN_Euk"/>
    <property type="match status" value="1"/>
</dbReference>
<evidence type="ECO:0000313" key="9">
    <source>
        <dbReference type="Proteomes" id="UP000601435"/>
    </source>
</evidence>
<dbReference type="InterPro" id="IPR039385">
    <property type="entry name" value="NGN_Euk"/>
</dbReference>
<feature type="coiled-coil region" evidence="5">
    <location>
        <begin position="88"/>
        <end position="149"/>
    </location>
</feature>
<dbReference type="Proteomes" id="UP000601435">
    <property type="component" value="Unassembled WGS sequence"/>
</dbReference>
<dbReference type="GO" id="GO:0003729">
    <property type="term" value="F:mRNA binding"/>
    <property type="evidence" value="ECO:0007669"/>
    <property type="project" value="TreeGrafter"/>
</dbReference>
<dbReference type="InterPro" id="IPR041973">
    <property type="entry name" value="KOW_Spt5_1"/>
</dbReference>
<keyword evidence="3" id="KW-0804">Transcription</keyword>
<organism evidence="8 9">
    <name type="scientific">Symbiodinium necroappetens</name>
    <dbReference type="NCBI Taxonomy" id="1628268"/>
    <lineage>
        <taxon>Eukaryota</taxon>
        <taxon>Sar</taxon>
        <taxon>Alveolata</taxon>
        <taxon>Dinophyceae</taxon>
        <taxon>Suessiales</taxon>
        <taxon>Symbiodiniaceae</taxon>
        <taxon>Symbiodinium</taxon>
    </lineage>
</organism>
<dbReference type="InterPro" id="IPR005824">
    <property type="entry name" value="KOW"/>
</dbReference>
<keyword evidence="4" id="KW-0539">Nucleus</keyword>
<dbReference type="GO" id="GO:0006412">
    <property type="term" value="P:translation"/>
    <property type="evidence" value="ECO:0007669"/>
    <property type="project" value="InterPro"/>
</dbReference>
<evidence type="ECO:0000256" key="5">
    <source>
        <dbReference type="SAM" id="Coils"/>
    </source>
</evidence>
<keyword evidence="9" id="KW-1185">Reference proteome</keyword>
<dbReference type="GO" id="GO:0006368">
    <property type="term" value="P:transcription elongation by RNA polymerase II"/>
    <property type="evidence" value="ECO:0007669"/>
    <property type="project" value="TreeGrafter"/>
</dbReference>
<dbReference type="OrthoDB" id="28901at2759"/>
<dbReference type="GO" id="GO:0003735">
    <property type="term" value="F:structural constituent of ribosome"/>
    <property type="evidence" value="ECO:0007669"/>
    <property type="project" value="InterPro"/>
</dbReference>
<dbReference type="InterPro" id="IPR036735">
    <property type="entry name" value="NGN_dom_sf"/>
</dbReference>
<dbReference type="InterPro" id="IPR005100">
    <property type="entry name" value="NGN-domain"/>
</dbReference>
<dbReference type="InterPro" id="IPR041975">
    <property type="entry name" value="KOW_Spt5_2"/>
</dbReference>
<dbReference type="PROSITE" id="PS01108">
    <property type="entry name" value="RIBOSOMAL_L24"/>
    <property type="match status" value="2"/>
</dbReference>
<proteinExistence type="inferred from homology"/>
<dbReference type="AlphaFoldDB" id="A0A813BQ23"/>
<feature type="region of interest" description="Disordered" evidence="6">
    <location>
        <begin position="881"/>
        <end position="922"/>
    </location>
</feature>
<feature type="domain" description="KOW" evidence="7">
    <location>
        <begin position="268"/>
        <end position="295"/>
    </location>
</feature>
<dbReference type="InterPro" id="IPR039659">
    <property type="entry name" value="SPT5"/>
</dbReference>
<dbReference type="Pfam" id="PF03439">
    <property type="entry name" value="Spt5-NGN"/>
    <property type="match status" value="1"/>
</dbReference>